<dbReference type="Proteomes" id="UP000036923">
    <property type="component" value="Unassembled WGS sequence"/>
</dbReference>
<evidence type="ECO:0000313" key="1">
    <source>
        <dbReference type="EMBL" id="KNY25567.1"/>
    </source>
</evidence>
<dbReference type="RefSeq" id="WP_036940985.1">
    <property type="nucleotide sequence ID" value="NZ_JQKC01000014.1"/>
</dbReference>
<evidence type="ECO:0000313" key="2">
    <source>
        <dbReference type="Proteomes" id="UP000036923"/>
    </source>
</evidence>
<reference evidence="2" key="1">
    <citation type="submission" date="2015-07" db="EMBL/GenBank/DDBJ databases">
        <title>Near-Complete Genome Sequence of the Cellulolytic Bacterium Bacteroides (Pseudobacteroides) cellulosolvens ATCC 35603.</title>
        <authorList>
            <person name="Dassa B."/>
            <person name="Utturkar S.M."/>
            <person name="Klingeman D.M."/>
            <person name="Hurt R.A."/>
            <person name="Keller M."/>
            <person name="Xu J."/>
            <person name="Reddy Y.H.K."/>
            <person name="Borovok I."/>
            <person name="Grinberg I.R."/>
            <person name="Lamed R."/>
            <person name="Zhivin O."/>
            <person name="Bayer E.A."/>
            <person name="Brown S.D."/>
        </authorList>
    </citation>
    <scope>NUCLEOTIDE SEQUENCE [LARGE SCALE GENOMIC DNA]</scope>
    <source>
        <strain evidence="2">DSM 2933</strain>
    </source>
</reference>
<comment type="caution">
    <text evidence="1">The sequence shown here is derived from an EMBL/GenBank/DDBJ whole genome shotgun (WGS) entry which is preliminary data.</text>
</comment>
<gene>
    <name evidence="1" type="ORF">Bccel_0827</name>
</gene>
<accession>A0A0L6JJI0</accession>
<dbReference type="OrthoDB" id="9805976at2"/>
<organism evidence="1 2">
    <name type="scientific">Pseudobacteroides cellulosolvens ATCC 35603 = DSM 2933</name>
    <dbReference type="NCBI Taxonomy" id="398512"/>
    <lineage>
        <taxon>Bacteria</taxon>
        <taxon>Bacillati</taxon>
        <taxon>Bacillota</taxon>
        <taxon>Clostridia</taxon>
        <taxon>Eubacteriales</taxon>
        <taxon>Oscillospiraceae</taxon>
        <taxon>Pseudobacteroides</taxon>
    </lineage>
</organism>
<dbReference type="EMBL" id="LGTC01000001">
    <property type="protein sequence ID" value="KNY25567.1"/>
    <property type="molecule type" value="Genomic_DNA"/>
</dbReference>
<sequence>MDELYTVMYDGENYFKHIMSDYEKEAASKLISKLEISLSSDWGLNGLYIKYSIKIGYYVIEDNDRGHYSMLSGFPTKDGDEAFVILLAYGTNCQGFSFESKNRTQFKKEWEKCYKLKYEGRKFAFEYSLRRMDEVLGYIPDKFIVKYENYLNICGLKWKFDNALKSFVEI</sequence>
<name>A0A0L6JJI0_9FIRM</name>
<protein>
    <submittedName>
        <fullName evidence="1">Uncharacterized protein</fullName>
    </submittedName>
</protein>
<proteinExistence type="predicted"/>
<keyword evidence="2" id="KW-1185">Reference proteome</keyword>
<dbReference type="AlphaFoldDB" id="A0A0L6JJI0"/>